<proteinExistence type="predicted"/>
<evidence type="ECO:0000256" key="3">
    <source>
        <dbReference type="ARBA" id="ARBA00022737"/>
    </source>
</evidence>
<dbReference type="Gene3D" id="1.25.10.10">
    <property type="entry name" value="Leucine-rich Repeat Variant"/>
    <property type="match status" value="1"/>
</dbReference>
<reference evidence="8 9" key="1">
    <citation type="journal article" date="2013" name="BMC Genomics">
        <title>The miniature genome of a carnivorous plant Genlisea aurea contains a low number of genes and short non-coding sequences.</title>
        <authorList>
            <person name="Leushkin E.V."/>
            <person name="Sutormin R.A."/>
            <person name="Nabieva E.R."/>
            <person name="Penin A.A."/>
            <person name="Kondrashov A.S."/>
            <person name="Logacheva M.D."/>
        </authorList>
    </citation>
    <scope>NUCLEOTIDE SEQUENCE [LARGE SCALE GENOMIC DNA]</scope>
</reference>
<evidence type="ECO:0000256" key="6">
    <source>
        <dbReference type="SAM" id="MobiDB-lite"/>
    </source>
</evidence>
<feature type="non-terminal residue" evidence="8">
    <location>
        <position position="1"/>
    </location>
</feature>
<evidence type="ECO:0000256" key="2">
    <source>
        <dbReference type="ARBA" id="ARBA00022553"/>
    </source>
</evidence>
<keyword evidence="9" id="KW-1185">Reference proteome</keyword>
<feature type="region of interest" description="Disordered" evidence="6">
    <location>
        <begin position="1"/>
        <end position="22"/>
    </location>
</feature>
<dbReference type="Proteomes" id="UP000015453">
    <property type="component" value="Unassembled WGS sequence"/>
</dbReference>
<feature type="non-terminal residue" evidence="8">
    <location>
        <position position="523"/>
    </location>
</feature>
<dbReference type="FunFam" id="1.25.10.10:FF:000245">
    <property type="entry name" value="Beta-catenin-like protein 1 isoform A"/>
    <property type="match status" value="1"/>
</dbReference>
<dbReference type="GO" id="GO:0005681">
    <property type="term" value="C:spliceosomal complex"/>
    <property type="evidence" value="ECO:0007669"/>
    <property type="project" value="TreeGrafter"/>
</dbReference>
<evidence type="ECO:0000313" key="8">
    <source>
        <dbReference type="EMBL" id="EPS68455.1"/>
    </source>
</evidence>
<dbReference type="InterPro" id="IPR013180">
    <property type="entry name" value="CTNNBL1_N"/>
</dbReference>
<dbReference type="InterPro" id="IPR016024">
    <property type="entry name" value="ARM-type_fold"/>
</dbReference>
<dbReference type="OrthoDB" id="1898821at2759"/>
<keyword evidence="4" id="KW-0175">Coiled coil</keyword>
<organism evidence="8 9">
    <name type="scientific">Genlisea aurea</name>
    <dbReference type="NCBI Taxonomy" id="192259"/>
    <lineage>
        <taxon>Eukaryota</taxon>
        <taxon>Viridiplantae</taxon>
        <taxon>Streptophyta</taxon>
        <taxon>Embryophyta</taxon>
        <taxon>Tracheophyta</taxon>
        <taxon>Spermatophyta</taxon>
        <taxon>Magnoliopsida</taxon>
        <taxon>eudicotyledons</taxon>
        <taxon>Gunneridae</taxon>
        <taxon>Pentapetalae</taxon>
        <taxon>asterids</taxon>
        <taxon>lamiids</taxon>
        <taxon>Lamiales</taxon>
        <taxon>Lentibulariaceae</taxon>
        <taxon>Genlisea</taxon>
    </lineage>
</organism>
<protein>
    <recommendedName>
        <fullName evidence="7">Beta-catenin-like protein 1 N-terminal domain-containing protein</fullName>
    </recommendedName>
</protein>
<feature type="domain" description="Beta-catenin-like protein 1 N-terminal" evidence="7">
    <location>
        <begin position="18"/>
        <end position="128"/>
    </location>
</feature>
<dbReference type="AlphaFoldDB" id="S8CP08"/>
<evidence type="ECO:0000313" key="9">
    <source>
        <dbReference type="Proteomes" id="UP000015453"/>
    </source>
</evidence>
<comment type="caution">
    <text evidence="8">The sequence shown here is derived from an EMBL/GenBank/DDBJ whole genome shotgun (WGS) entry which is preliminary data.</text>
</comment>
<evidence type="ECO:0000256" key="5">
    <source>
        <dbReference type="ARBA" id="ARBA00023242"/>
    </source>
</evidence>
<accession>S8CP08</accession>
<keyword evidence="3" id="KW-0677">Repeat</keyword>
<dbReference type="PANTHER" id="PTHR14978:SF0">
    <property type="entry name" value="BETA-CATENIN-LIKE PROTEIN 1"/>
    <property type="match status" value="1"/>
</dbReference>
<keyword evidence="5" id="KW-0539">Nucleus</keyword>
<name>S8CP08_9LAMI</name>
<dbReference type="PANTHER" id="PTHR14978">
    <property type="entry name" value="BETA-CATENIN-LIKE PROTEIN 1 NUCLEAR ASSOCIATED PROTEIN"/>
    <property type="match status" value="1"/>
</dbReference>
<keyword evidence="2" id="KW-0597">Phosphoprotein</keyword>
<evidence type="ECO:0000256" key="4">
    <source>
        <dbReference type="ARBA" id="ARBA00023054"/>
    </source>
</evidence>
<evidence type="ECO:0000256" key="1">
    <source>
        <dbReference type="ARBA" id="ARBA00004123"/>
    </source>
</evidence>
<dbReference type="InterPro" id="IPR011989">
    <property type="entry name" value="ARM-like"/>
</dbReference>
<sequence length="523" mass="59392">RDAVKRKRSTSPPSEQITDTEPSIDLSLLEALEKSHQNSILTLDLKTLNKLALSLERRLKANTAARLKYPDDPEKFADSELELHDELQKLKILAGAPELYKDLVRIGTLESITGLLNHDNTDIAIDAVTLLQDLTDADVVEDNDESAQALVDALIENNAVELLVQNLARLNDSDPDESAAIYNTLSTIENLIEVKPSVSELVCEKTKLLKWLQARIKVREFDSNKQYASEILAILLQNNVANQKRFGQMNGVDTLLQAVAMYKSKDPKTGDEEEMVENLFDSLCCLLMPLENKERFVKAEGVELMIIIMNQKKLCYGSAIRALDFAMTNYPPACERFVDVMGLKTAFPAFMGKAIIPLSKKNKRKRYKEELEERLVSVVASLFGGILRGSRRERLFSKFVENEYEKIDRLMELYLRYSDRVKAEIDRLDELELDDLDVDEEEKYNRKLDSGLYTLQLIAVILGHLWTSGHGGIQGRMELVLKQQKLSKKDLKDILQEYHDNIGDLDGPEEKERAQSKVLNFIS</sequence>
<gene>
    <name evidence="8" type="ORF">M569_06315</name>
</gene>
<feature type="compositionally biased region" description="Polar residues" evidence="6">
    <location>
        <begin position="10"/>
        <end position="21"/>
    </location>
</feature>
<comment type="subcellular location">
    <subcellularLocation>
        <location evidence="1">Nucleus</location>
    </subcellularLocation>
</comment>
<dbReference type="SMART" id="SM01156">
    <property type="entry name" value="DUF1716"/>
    <property type="match status" value="1"/>
</dbReference>
<dbReference type="SUPFAM" id="SSF48371">
    <property type="entry name" value="ARM repeat"/>
    <property type="match status" value="1"/>
</dbReference>
<dbReference type="EMBL" id="AUSU01002607">
    <property type="protein sequence ID" value="EPS68455.1"/>
    <property type="molecule type" value="Genomic_DNA"/>
</dbReference>
<dbReference type="InterPro" id="IPR039678">
    <property type="entry name" value="CTNNBL1"/>
</dbReference>
<dbReference type="Pfam" id="PF08216">
    <property type="entry name" value="CTNNBL"/>
    <property type="match status" value="1"/>
</dbReference>
<evidence type="ECO:0000259" key="7">
    <source>
        <dbReference type="SMART" id="SM01156"/>
    </source>
</evidence>